<keyword evidence="8" id="KW-0804">Transcription</keyword>
<dbReference type="Gene3D" id="1.10.10.1330">
    <property type="entry name" value="RNA polymerase sigma-54 factor, core-binding domain"/>
    <property type="match status" value="1"/>
</dbReference>
<dbReference type="Pfam" id="PF00309">
    <property type="entry name" value="Sigma54_AID"/>
    <property type="match status" value="1"/>
</dbReference>
<accession>A0A7V0LUV7</accession>
<dbReference type="GO" id="GO:0006352">
    <property type="term" value="P:DNA-templated transcription initiation"/>
    <property type="evidence" value="ECO:0007669"/>
    <property type="project" value="InterPro"/>
</dbReference>
<dbReference type="InterPro" id="IPR007046">
    <property type="entry name" value="RNA_pol_sigma_54_core-bd"/>
</dbReference>
<dbReference type="PRINTS" id="PR00045">
    <property type="entry name" value="SIGMA54FCT"/>
</dbReference>
<keyword evidence="2" id="KW-0240">DNA-directed RNA polymerase</keyword>
<proteinExistence type="inferred from homology"/>
<protein>
    <recommendedName>
        <fullName evidence="12">RNA polymerase sigma-54 factor</fullName>
    </recommendedName>
</protein>
<gene>
    <name evidence="11" type="ORF">ENH14_03095</name>
</gene>
<dbReference type="GO" id="GO:0001216">
    <property type="term" value="F:DNA-binding transcription activator activity"/>
    <property type="evidence" value="ECO:0007669"/>
    <property type="project" value="InterPro"/>
</dbReference>
<organism evidence="11">
    <name type="scientific">candidate division WOR-3 bacterium</name>
    <dbReference type="NCBI Taxonomy" id="2052148"/>
    <lineage>
        <taxon>Bacteria</taxon>
        <taxon>Bacteria division WOR-3</taxon>
    </lineage>
</organism>
<evidence type="ECO:0000256" key="5">
    <source>
        <dbReference type="ARBA" id="ARBA00023015"/>
    </source>
</evidence>
<sequence>MKQDFRLELKQTLKPLPLLIVEAKLLELPLLELQDKIREEALQNPFIEFQDESLMIQEIINLDQIIDRGDYSHPLVDEDEERDRIDERWVQKDSIWPRLEIQLEMEFPQKKLRLIAYSILNRLDEKGFLSCSVEEIAQEVNTSPEIVEKVREKIMRFDPLGVGALNVKEYTILQLHDRGFKNVKDPGVFIKEHPEVKKFLLPYPLYKYEDTKSPYVYPEVIIKIEGNELRVEVDENPILNFRVNKKYLELLQSPDLDKQTRKFLKEKYQKVLEFQRMLLKRRENIRKVAEFIAESQKDFLLGKNNFLVPITQKEAASQLNIPISTFNRIVKNKYADTPRGIFELRFFFKKAVGRFNSRVSEDELLLLIKEIVENENPQKPYSDEDIAIILKQKGINISRRSVRDKRAQLGIPPSSKRRRV</sequence>
<evidence type="ECO:0000259" key="9">
    <source>
        <dbReference type="Pfam" id="PF04552"/>
    </source>
</evidence>
<dbReference type="PANTHER" id="PTHR32248">
    <property type="entry name" value="RNA POLYMERASE SIGMA-54 FACTOR"/>
    <property type="match status" value="1"/>
</dbReference>
<dbReference type="GO" id="GO:0016987">
    <property type="term" value="F:sigma factor activity"/>
    <property type="evidence" value="ECO:0007669"/>
    <property type="project" value="UniProtKB-KW"/>
</dbReference>
<evidence type="ECO:0000256" key="7">
    <source>
        <dbReference type="ARBA" id="ARBA00023125"/>
    </source>
</evidence>
<keyword evidence="5" id="KW-0805">Transcription regulation</keyword>
<dbReference type="GO" id="GO:0003677">
    <property type="term" value="F:DNA binding"/>
    <property type="evidence" value="ECO:0007669"/>
    <property type="project" value="UniProtKB-KW"/>
</dbReference>
<dbReference type="GO" id="GO:0016779">
    <property type="term" value="F:nucleotidyltransferase activity"/>
    <property type="evidence" value="ECO:0007669"/>
    <property type="project" value="UniProtKB-KW"/>
</dbReference>
<feature type="domain" description="RNA polymerase sigma factor 54 DNA-binding" evidence="9">
    <location>
        <begin position="262"/>
        <end position="419"/>
    </location>
</feature>
<feature type="domain" description="RNA polymerase sigma factor 54 core-binding" evidence="10">
    <location>
        <begin position="89"/>
        <end position="178"/>
    </location>
</feature>
<evidence type="ECO:0000256" key="1">
    <source>
        <dbReference type="ARBA" id="ARBA00008798"/>
    </source>
</evidence>
<reference evidence="11" key="1">
    <citation type="journal article" date="2020" name="mSystems">
        <title>Genome- and Community-Level Interaction Insights into Carbon Utilization and Element Cycling Functions of Hydrothermarchaeota in Hydrothermal Sediment.</title>
        <authorList>
            <person name="Zhou Z."/>
            <person name="Liu Y."/>
            <person name="Xu W."/>
            <person name="Pan J."/>
            <person name="Luo Z.H."/>
            <person name="Li M."/>
        </authorList>
    </citation>
    <scope>NUCLEOTIDE SEQUENCE [LARGE SCALE GENOMIC DNA]</scope>
    <source>
        <strain evidence="11">HyVt-28</strain>
    </source>
</reference>
<dbReference type="Proteomes" id="UP000886381">
    <property type="component" value="Unassembled WGS sequence"/>
</dbReference>
<dbReference type="PROSITE" id="PS50044">
    <property type="entry name" value="SIGMA54_3"/>
    <property type="match status" value="1"/>
</dbReference>
<evidence type="ECO:0000256" key="2">
    <source>
        <dbReference type="ARBA" id="ARBA00022478"/>
    </source>
</evidence>
<dbReference type="PIRSF" id="PIRSF000774">
    <property type="entry name" value="RpoN"/>
    <property type="match status" value="1"/>
</dbReference>
<evidence type="ECO:0000256" key="8">
    <source>
        <dbReference type="ARBA" id="ARBA00023163"/>
    </source>
</evidence>
<dbReference type="PANTHER" id="PTHR32248:SF4">
    <property type="entry name" value="RNA POLYMERASE SIGMA-54 FACTOR"/>
    <property type="match status" value="1"/>
</dbReference>
<evidence type="ECO:0000256" key="4">
    <source>
        <dbReference type="ARBA" id="ARBA00022695"/>
    </source>
</evidence>
<evidence type="ECO:0000313" key="11">
    <source>
        <dbReference type="EMBL" id="HDL60424.1"/>
    </source>
</evidence>
<dbReference type="EMBL" id="DRDR01000132">
    <property type="protein sequence ID" value="HDL60424.1"/>
    <property type="molecule type" value="Genomic_DNA"/>
</dbReference>
<dbReference type="AlphaFoldDB" id="A0A7V0LUV7"/>
<dbReference type="InterPro" id="IPR000394">
    <property type="entry name" value="RNA_pol_sigma_54"/>
</dbReference>
<comment type="similarity">
    <text evidence="1">Belongs to the sigma-54 factor family.</text>
</comment>
<comment type="caution">
    <text evidence="11">The sequence shown here is derived from an EMBL/GenBank/DDBJ whole genome shotgun (WGS) entry which is preliminary data.</text>
</comment>
<name>A0A7V0LUV7_UNCW3</name>
<dbReference type="InterPro" id="IPR038709">
    <property type="entry name" value="RpoN_core-bd_sf"/>
</dbReference>
<evidence type="ECO:0000256" key="6">
    <source>
        <dbReference type="ARBA" id="ARBA00023082"/>
    </source>
</evidence>
<dbReference type="InterPro" id="IPR007634">
    <property type="entry name" value="RNA_pol_sigma_54_DNA-bd"/>
</dbReference>
<evidence type="ECO:0000259" key="10">
    <source>
        <dbReference type="Pfam" id="PF04963"/>
    </source>
</evidence>
<evidence type="ECO:0000256" key="3">
    <source>
        <dbReference type="ARBA" id="ARBA00022679"/>
    </source>
</evidence>
<evidence type="ECO:0008006" key="12">
    <source>
        <dbReference type="Google" id="ProtNLM"/>
    </source>
</evidence>
<keyword evidence="7" id="KW-0238">DNA-binding</keyword>
<dbReference type="Gene3D" id="1.10.10.60">
    <property type="entry name" value="Homeodomain-like"/>
    <property type="match status" value="1"/>
</dbReference>
<keyword evidence="4" id="KW-0548">Nucleotidyltransferase</keyword>
<dbReference type="Pfam" id="PF04552">
    <property type="entry name" value="Sigma54_DBD"/>
    <property type="match status" value="1"/>
</dbReference>
<dbReference type="Pfam" id="PF04963">
    <property type="entry name" value="Sigma54_CBD"/>
    <property type="match status" value="1"/>
</dbReference>
<dbReference type="GO" id="GO:0000428">
    <property type="term" value="C:DNA-directed RNA polymerase complex"/>
    <property type="evidence" value="ECO:0007669"/>
    <property type="project" value="UniProtKB-KW"/>
</dbReference>
<keyword evidence="3" id="KW-0808">Transferase</keyword>
<keyword evidence="6" id="KW-0731">Sigma factor</keyword>